<evidence type="ECO:0000313" key="15">
    <source>
        <dbReference type="RefSeq" id="XP_021858412.1"/>
    </source>
</evidence>
<evidence type="ECO:0000256" key="12">
    <source>
        <dbReference type="SAM" id="MobiDB-lite"/>
    </source>
</evidence>
<protein>
    <recommendedName>
        <fullName evidence="2">non-specific serine/threonine protein kinase</fullName>
        <ecNumber evidence="2">2.7.11.1</ecNumber>
    </recommendedName>
</protein>
<keyword evidence="5" id="KW-0808">Transferase</keyword>
<dbReference type="FunFam" id="3.30.200.20:FF:000351">
    <property type="entry name" value="protein kinase PINOID 2"/>
    <property type="match status" value="1"/>
</dbReference>
<evidence type="ECO:0000256" key="8">
    <source>
        <dbReference type="ARBA" id="ARBA00022840"/>
    </source>
</evidence>
<dbReference type="GO" id="GO:0048825">
    <property type="term" value="P:cotyledon development"/>
    <property type="evidence" value="ECO:0007669"/>
    <property type="project" value="UniProtKB-ARBA"/>
</dbReference>
<keyword evidence="14" id="KW-1185">Reference proteome</keyword>
<dbReference type="InterPro" id="IPR011009">
    <property type="entry name" value="Kinase-like_dom_sf"/>
</dbReference>
<evidence type="ECO:0000256" key="2">
    <source>
        <dbReference type="ARBA" id="ARBA00012513"/>
    </source>
</evidence>
<dbReference type="EC" id="2.7.11.1" evidence="2"/>
<evidence type="ECO:0000256" key="7">
    <source>
        <dbReference type="ARBA" id="ARBA00022777"/>
    </source>
</evidence>
<keyword evidence="3" id="KW-0217">Developmental protein</keyword>
<evidence type="ECO:0000256" key="4">
    <source>
        <dbReference type="ARBA" id="ARBA00022527"/>
    </source>
</evidence>
<keyword evidence="6" id="KW-0547">Nucleotide-binding</keyword>
<dbReference type="Pfam" id="PF00069">
    <property type="entry name" value="Pkinase"/>
    <property type="match status" value="2"/>
</dbReference>
<comment type="similarity">
    <text evidence="1">Belongs to the protein kinase superfamily. AGC Ser/Thr protein kinase family.</text>
</comment>
<dbReference type="AlphaFoldDB" id="A0A9R0IZE2"/>
<keyword evidence="8" id="KW-0067">ATP-binding</keyword>
<evidence type="ECO:0000256" key="6">
    <source>
        <dbReference type="ARBA" id="ARBA00022741"/>
    </source>
</evidence>
<dbReference type="SMART" id="SM00220">
    <property type="entry name" value="S_TKc"/>
    <property type="match status" value="1"/>
</dbReference>
<feature type="region of interest" description="Disordered" evidence="12">
    <location>
        <begin position="287"/>
        <end position="329"/>
    </location>
</feature>
<dbReference type="CDD" id="cd05574">
    <property type="entry name" value="STKc_phototropin_like"/>
    <property type="match status" value="1"/>
</dbReference>
<evidence type="ECO:0000256" key="9">
    <source>
        <dbReference type="ARBA" id="ARBA00023294"/>
    </source>
</evidence>
<reference evidence="14" key="1">
    <citation type="journal article" date="2021" name="Nat. Commun.">
        <title>Genomic analyses provide insights into spinach domestication and the genetic basis of agronomic traits.</title>
        <authorList>
            <person name="Cai X."/>
            <person name="Sun X."/>
            <person name="Xu C."/>
            <person name="Sun H."/>
            <person name="Wang X."/>
            <person name="Ge C."/>
            <person name="Zhang Z."/>
            <person name="Wang Q."/>
            <person name="Fei Z."/>
            <person name="Jiao C."/>
            <person name="Wang Q."/>
        </authorList>
    </citation>
    <scope>NUCLEOTIDE SEQUENCE [LARGE SCALE GENOMIC DNA]</scope>
    <source>
        <strain evidence="14">cv. Varoflay</strain>
    </source>
</reference>
<gene>
    <name evidence="15" type="primary">LOC110797613</name>
</gene>
<dbReference type="Gene3D" id="1.10.510.10">
    <property type="entry name" value="Transferase(Phosphotransferase) domain 1"/>
    <property type="match status" value="2"/>
</dbReference>
<dbReference type="InterPro" id="IPR000719">
    <property type="entry name" value="Prot_kinase_dom"/>
</dbReference>
<dbReference type="GeneID" id="110797613"/>
<organism evidence="14 15">
    <name type="scientific">Spinacia oleracea</name>
    <name type="common">Spinach</name>
    <dbReference type="NCBI Taxonomy" id="3562"/>
    <lineage>
        <taxon>Eukaryota</taxon>
        <taxon>Viridiplantae</taxon>
        <taxon>Streptophyta</taxon>
        <taxon>Embryophyta</taxon>
        <taxon>Tracheophyta</taxon>
        <taxon>Spermatophyta</taxon>
        <taxon>Magnoliopsida</taxon>
        <taxon>eudicotyledons</taxon>
        <taxon>Gunneridae</taxon>
        <taxon>Pentapetalae</taxon>
        <taxon>Caryophyllales</taxon>
        <taxon>Chenopodiaceae</taxon>
        <taxon>Chenopodioideae</taxon>
        <taxon>Anserineae</taxon>
        <taxon>Spinacia</taxon>
    </lineage>
</organism>
<keyword evidence="9" id="KW-0927">Auxin signaling pathway</keyword>
<dbReference type="PANTHER" id="PTHR45637">
    <property type="entry name" value="FLIPPASE KINASE 1-RELATED"/>
    <property type="match status" value="1"/>
</dbReference>
<proteinExistence type="inferred from homology"/>
<evidence type="ECO:0000256" key="3">
    <source>
        <dbReference type="ARBA" id="ARBA00022473"/>
    </source>
</evidence>
<comment type="catalytic activity">
    <reaction evidence="10">
        <text>L-threonyl-[protein] + ATP = O-phospho-L-threonyl-[protein] + ADP + H(+)</text>
        <dbReference type="Rhea" id="RHEA:46608"/>
        <dbReference type="Rhea" id="RHEA-COMP:11060"/>
        <dbReference type="Rhea" id="RHEA-COMP:11605"/>
        <dbReference type="ChEBI" id="CHEBI:15378"/>
        <dbReference type="ChEBI" id="CHEBI:30013"/>
        <dbReference type="ChEBI" id="CHEBI:30616"/>
        <dbReference type="ChEBI" id="CHEBI:61977"/>
        <dbReference type="ChEBI" id="CHEBI:456216"/>
        <dbReference type="EC" id="2.7.11.1"/>
    </reaction>
</comment>
<dbReference type="GO" id="GO:0005634">
    <property type="term" value="C:nucleus"/>
    <property type="evidence" value="ECO:0000318"/>
    <property type="project" value="GO_Central"/>
</dbReference>
<dbReference type="OrthoDB" id="432483at2759"/>
<keyword evidence="7 15" id="KW-0418">Kinase</keyword>
<feature type="domain" description="Protein kinase" evidence="13">
    <location>
        <begin position="85"/>
        <end position="459"/>
    </location>
</feature>
<dbReference type="PROSITE" id="PS50011">
    <property type="entry name" value="PROTEIN_KINASE_DOM"/>
    <property type="match status" value="1"/>
</dbReference>
<dbReference type="PROSITE" id="PS00108">
    <property type="entry name" value="PROTEIN_KINASE_ST"/>
    <property type="match status" value="1"/>
</dbReference>
<evidence type="ECO:0000256" key="1">
    <source>
        <dbReference type="ARBA" id="ARBA00009903"/>
    </source>
</evidence>
<dbReference type="RefSeq" id="XP_021858412.1">
    <property type="nucleotide sequence ID" value="XM_022002720.2"/>
</dbReference>
<dbReference type="GO" id="GO:0004674">
    <property type="term" value="F:protein serine/threonine kinase activity"/>
    <property type="evidence" value="ECO:0000318"/>
    <property type="project" value="GO_Central"/>
</dbReference>
<evidence type="ECO:0000256" key="5">
    <source>
        <dbReference type="ARBA" id="ARBA00022679"/>
    </source>
</evidence>
<accession>A0A9R0IZE2</accession>
<dbReference type="KEGG" id="soe:110797613"/>
<dbReference type="SUPFAM" id="SSF56112">
    <property type="entry name" value="Protein kinase-like (PK-like)"/>
    <property type="match status" value="1"/>
</dbReference>
<keyword evidence="4" id="KW-0723">Serine/threonine-protein kinase</keyword>
<evidence type="ECO:0000256" key="11">
    <source>
        <dbReference type="ARBA" id="ARBA00048679"/>
    </source>
</evidence>
<dbReference type="GO" id="GO:0005524">
    <property type="term" value="F:ATP binding"/>
    <property type="evidence" value="ECO:0007669"/>
    <property type="project" value="UniProtKB-KW"/>
</dbReference>
<comment type="catalytic activity">
    <reaction evidence="11">
        <text>L-seryl-[protein] + ATP = O-phospho-L-seryl-[protein] + ADP + H(+)</text>
        <dbReference type="Rhea" id="RHEA:17989"/>
        <dbReference type="Rhea" id="RHEA-COMP:9863"/>
        <dbReference type="Rhea" id="RHEA-COMP:11604"/>
        <dbReference type="ChEBI" id="CHEBI:15378"/>
        <dbReference type="ChEBI" id="CHEBI:29999"/>
        <dbReference type="ChEBI" id="CHEBI:30616"/>
        <dbReference type="ChEBI" id="CHEBI:83421"/>
        <dbReference type="ChEBI" id="CHEBI:456216"/>
        <dbReference type="EC" id="2.7.11.1"/>
    </reaction>
</comment>
<dbReference type="InterPro" id="IPR008271">
    <property type="entry name" value="Ser/Thr_kinase_AS"/>
</dbReference>
<feature type="compositionally biased region" description="Acidic residues" evidence="12">
    <location>
        <begin position="312"/>
        <end position="328"/>
    </location>
</feature>
<dbReference type="GO" id="GO:0005886">
    <property type="term" value="C:plasma membrane"/>
    <property type="evidence" value="ECO:0000318"/>
    <property type="project" value="GO_Central"/>
</dbReference>
<dbReference type="Gene3D" id="3.30.200.20">
    <property type="entry name" value="Phosphorylase Kinase, domain 1"/>
    <property type="match status" value="1"/>
</dbReference>
<dbReference type="GO" id="GO:0005737">
    <property type="term" value="C:cytoplasm"/>
    <property type="evidence" value="ECO:0000318"/>
    <property type="project" value="GO_Central"/>
</dbReference>
<name>A0A9R0IZE2_SPIOL</name>
<reference evidence="15" key="2">
    <citation type="submission" date="2025-08" db="UniProtKB">
        <authorList>
            <consortium name="RefSeq"/>
        </authorList>
    </citation>
    <scope>IDENTIFICATION</scope>
    <source>
        <tissue evidence="15">Leaf</tissue>
    </source>
</reference>
<dbReference type="Proteomes" id="UP000813463">
    <property type="component" value="Chromosome 2"/>
</dbReference>
<dbReference type="FunFam" id="1.10.510.10:FF:000020">
    <property type="entry name" value="serine/threonine-protein kinase D6PK-like"/>
    <property type="match status" value="1"/>
</dbReference>
<evidence type="ECO:0000259" key="13">
    <source>
        <dbReference type="PROSITE" id="PS50011"/>
    </source>
</evidence>
<sequence length="525" mass="58621">MAADSYDQESSCSSSITIPDSSHSWMSLNLNLNLSTLSLSRRSSFSSSSISSPSTKPHKAQQVGWEAIKGLRRQVAGGRVGLEHFKILKRVGGGDLGNVYLCQIRNPAVAATPCYYAMKVVDREALAIRKKLVRADMEKEILGMLDHPFLPTLYAEFEASHYSCLVMEFCSGGDLYALRLRQPSRRFHISSAKFYAAETLLAMEYLHMMGIIYRDLKPENVLVREDGHIMLSDFDLSLKCDVVPKLLKQKLPASSIENNNNNTYVRCSTPSCVTPIQPVLSCFSNSKRRKKTSPSHTTTIRAKANGDRINSDSDDGEGDGDGDGDGDGGSDGKVFFDTELVAEPINARSKSFVGTHEYLAPEVISGLGHGSAVDWWTFGVFLYEMLYGRTPFKGENNEKTLINILKQPVTFPRMSLGSAKEYEDMAKVQDLICKLLVKNPKKRIGNLKGSNEIKRHDFFKGINWALIRSVKPPMVPKDLNNNKMRKSASTNCASTYQRGLNMPKALTKKEREQPYQIPHSHFDYF</sequence>
<dbReference type="FunFam" id="1.10.510.10:FF:000277">
    <property type="entry name" value="protein kinase PINOID"/>
    <property type="match status" value="1"/>
</dbReference>
<evidence type="ECO:0000256" key="10">
    <source>
        <dbReference type="ARBA" id="ARBA00047899"/>
    </source>
</evidence>
<evidence type="ECO:0000313" key="14">
    <source>
        <dbReference type="Proteomes" id="UP000813463"/>
    </source>
</evidence>
<dbReference type="GO" id="GO:0009734">
    <property type="term" value="P:auxin-activated signaling pathway"/>
    <property type="evidence" value="ECO:0007669"/>
    <property type="project" value="UniProtKB-KW"/>
</dbReference>